<reference evidence="1 2" key="1">
    <citation type="submission" date="2024-04" db="EMBL/GenBank/DDBJ databases">
        <title>draft genome sequnece of Paenibacillus filicis.</title>
        <authorList>
            <person name="Kim D.-U."/>
        </authorList>
    </citation>
    <scope>NUCLEOTIDE SEQUENCE [LARGE SCALE GENOMIC DNA]</scope>
    <source>
        <strain evidence="1 2">KACC14197</strain>
    </source>
</reference>
<sequence length="102" mass="11309">MKIALHNELPCEAHVRQLIEAMAGQGSPLQAFEYETLRSSAGRVIAAYDQERLVGLGRRKEDTAVGETMEFAILPAYRGREIETYMSKLLKAAVRQTAVQAS</sequence>
<gene>
    <name evidence="1" type="ORF">WMW72_03790</name>
</gene>
<evidence type="ECO:0000313" key="1">
    <source>
        <dbReference type="EMBL" id="MEK8127027.1"/>
    </source>
</evidence>
<name>A0ABU9DDS9_9BACL</name>
<dbReference type="EMBL" id="JBBPCC010000001">
    <property type="protein sequence ID" value="MEK8127027.1"/>
    <property type="molecule type" value="Genomic_DNA"/>
</dbReference>
<dbReference type="Gene3D" id="3.40.630.30">
    <property type="match status" value="1"/>
</dbReference>
<evidence type="ECO:0008006" key="3">
    <source>
        <dbReference type="Google" id="ProtNLM"/>
    </source>
</evidence>
<dbReference type="SUPFAM" id="SSF55729">
    <property type="entry name" value="Acyl-CoA N-acyltransferases (Nat)"/>
    <property type="match status" value="1"/>
</dbReference>
<dbReference type="RefSeq" id="WP_341414063.1">
    <property type="nucleotide sequence ID" value="NZ_JBBPCC010000001.1"/>
</dbReference>
<proteinExistence type="predicted"/>
<evidence type="ECO:0000313" key="2">
    <source>
        <dbReference type="Proteomes" id="UP001469365"/>
    </source>
</evidence>
<dbReference type="InterPro" id="IPR016181">
    <property type="entry name" value="Acyl_CoA_acyltransferase"/>
</dbReference>
<accession>A0ABU9DDS9</accession>
<protein>
    <recommendedName>
        <fullName evidence="3">N-acetyltransferase domain-containing protein</fullName>
    </recommendedName>
</protein>
<dbReference type="Proteomes" id="UP001469365">
    <property type="component" value="Unassembled WGS sequence"/>
</dbReference>
<organism evidence="1 2">
    <name type="scientific">Paenibacillus filicis</name>
    <dbReference type="NCBI Taxonomy" id="669464"/>
    <lineage>
        <taxon>Bacteria</taxon>
        <taxon>Bacillati</taxon>
        <taxon>Bacillota</taxon>
        <taxon>Bacilli</taxon>
        <taxon>Bacillales</taxon>
        <taxon>Paenibacillaceae</taxon>
        <taxon>Paenibacillus</taxon>
    </lineage>
</organism>
<keyword evidence="2" id="KW-1185">Reference proteome</keyword>
<comment type="caution">
    <text evidence="1">The sequence shown here is derived from an EMBL/GenBank/DDBJ whole genome shotgun (WGS) entry which is preliminary data.</text>
</comment>